<name>A0A292YPH5_9BACL</name>
<evidence type="ECO:0000313" key="2">
    <source>
        <dbReference type="Proteomes" id="UP000217785"/>
    </source>
</evidence>
<organism evidence="1 2">
    <name type="scientific">Effusibacillus lacus</name>
    <dbReference type="NCBI Taxonomy" id="1348429"/>
    <lineage>
        <taxon>Bacteria</taxon>
        <taxon>Bacillati</taxon>
        <taxon>Bacillota</taxon>
        <taxon>Bacilli</taxon>
        <taxon>Bacillales</taxon>
        <taxon>Alicyclobacillaceae</taxon>
        <taxon>Effusibacillus</taxon>
    </lineage>
</organism>
<dbReference type="Proteomes" id="UP000217785">
    <property type="component" value="Unassembled WGS sequence"/>
</dbReference>
<sequence>MSRLNQDKVPQKATAKKVAASKPVRYAKKVSSDVFRIGDHVVGPTPSGRMAKLKVVAITRVDIDKFVI</sequence>
<reference evidence="2" key="1">
    <citation type="submission" date="2017-07" db="EMBL/GenBank/DDBJ databases">
        <title>Draft genome sequence of Effusibacillus lacus strain skLN1.</title>
        <authorList>
            <person name="Watanabe M."/>
            <person name="Kojima H."/>
            <person name="Fukui M."/>
        </authorList>
    </citation>
    <scope>NUCLEOTIDE SEQUENCE [LARGE SCALE GENOMIC DNA]</scope>
    <source>
        <strain evidence="2">skLN1</strain>
    </source>
</reference>
<dbReference type="EMBL" id="BDUF01000057">
    <property type="protein sequence ID" value="GAX90395.1"/>
    <property type="molecule type" value="Genomic_DNA"/>
</dbReference>
<accession>A0A292YPH5</accession>
<dbReference type="AlphaFoldDB" id="A0A292YPH5"/>
<proteinExistence type="predicted"/>
<gene>
    <name evidence="1" type="ORF">EFBL_2022</name>
</gene>
<comment type="caution">
    <text evidence="1">The sequence shown here is derived from an EMBL/GenBank/DDBJ whole genome shotgun (WGS) entry which is preliminary data.</text>
</comment>
<evidence type="ECO:0000313" key="1">
    <source>
        <dbReference type="EMBL" id="GAX90395.1"/>
    </source>
</evidence>
<keyword evidence="2" id="KW-1185">Reference proteome</keyword>
<dbReference type="RefSeq" id="WP_096182121.1">
    <property type="nucleotide sequence ID" value="NZ_BDUF01000057.1"/>
</dbReference>
<protein>
    <submittedName>
        <fullName evidence="1">Uncharacterized protein</fullName>
    </submittedName>
</protein>